<protein>
    <submittedName>
        <fullName evidence="3">ATP/GTP-binding protein</fullName>
    </submittedName>
</protein>
<dbReference type="Proteomes" id="UP000517765">
    <property type="component" value="Unassembled WGS sequence"/>
</dbReference>
<comment type="caution">
    <text evidence="3">The sequence shown here is derived from an EMBL/GenBank/DDBJ whole genome shotgun (WGS) entry which is preliminary data.</text>
</comment>
<dbReference type="AlphaFoldDB" id="A0A5P0YK04"/>
<evidence type="ECO:0000313" key="2">
    <source>
        <dbReference type="EMBL" id="MBB1258312.1"/>
    </source>
</evidence>
<dbReference type="Proteomes" id="UP000320857">
    <property type="component" value="Unassembled WGS sequence"/>
</dbReference>
<organism evidence="3 4">
    <name type="scientific">Streptomyces alkaliterrae</name>
    <dbReference type="NCBI Taxonomy" id="2213162"/>
    <lineage>
        <taxon>Bacteria</taxon>
        <taxon>Bacillati</taxon>
        <taxon>Actinomycetota</taxon>
        <taxon>Actinomycetes</taxon>
        <taxon>Kitasatosporales</taxon>
        <taxon>Streptomycetaceae</taxon>
        <taxon>Streptomyces</taxon>
    </lineage>
</organism>
<name>A0A5P0YK04_9ACTN</name>
<sequence>MGEGAGADFDGFVFVADGDPVPTVAPVVLAQRAVDRMALRGPQIASPKPDGKYVVGMPMWMWTTPSATTYGPNTATASAGGVTVTATARVSKIVWDMGDGSRVTCTGPGTPYQASYGRQDSPTCGHLYKATSGSQADGKYTITATATWDIEWAGGGESGTLTTTRSSQTTATVGEGQAVNR</sequence>
<feature type="region of interest" description="Disordered" evidence="1">
    <location>
        <begin position="157"/>
        <end position="181"/>
    </location>
</feature>
<reference evidence="2" key="3">
    <citation type="journal article" name="Syst. Appl. Microbiol.">
        <title>Streptomyces alkaliterrae sp. nov., isolated from an alkaline soil, and emended descriptions of Streptomyces alkaliphilus, Streptomyces calidiresistens and Streptomyces durbertensis.</title>
        <authorList>
            <person name="Swiecimska M."/>
            <person name="Golinska P."/>
            <person name="Nouioui I."/>
            <person name="Wypij M."/>
            <person name="Rai M."/>
            <person name="Sangal V."/>
            <person name="Goodfellow M."/>
        </authorList>
    </citation>
    <scope>NUCLEOTIDE SEQUENCE</scope>
    <source>
        <strain evidence="2">OF8</strain>
    </source>
</reference>
<accession>A0A5P0YK04</accession>
<reference evidence="3 4" key="1">
    <citation type="submission" date="2019-10" db="EMBL/GenBank/DDBJ databases">
        <title>Streptomyces sp. nov., a novel actinobacterium isolated from alkaline environment.</title>
        <authorList>
            <person name="Golinska P."/>
        </authorList>
    </citation>
    <scope>NUCLEOTIDE SEQUENCE [LARGE SCALE GENOMIC DNA]</scope>
    <source>
        <strain evidence="3 4">OF1</strain>
    </source>
</reference>
<dbReference type="EMBL" id="JABJXA010000021">
    <property type="protein sequence ID" value="MBB1258312.1"/>
    <property type="molecule type" value="Genomic_DNA"/>
</dbReference>
<evidence type="ECO:0000313" key="4">
    <source>
        <dbReference type="Proteomes" id="UP000320857"/>
    </source>
</evidence>
<gene>
    <name evidence="3" type="ORF">FNX44_002160</name>
    <name evidence="2" type="ORF">H3147_05645</name>
</gene>
<keyword evidence="4" id="KW-1185">Reference proteome</keyword>
<evidence type="ECO:0000313" key="3">
    <source>
        <dbReference type="EMBL" id="MQS00704.1"/>
    </source>
</evidence>
<reference evidence="5" key="2">
    <citation type="submission" date="2020-05" db="EMBL/GenBank/DDBJ databases">
        <title>Classification of alakaliphilic streptomycetes isolated from an alkaline soil next to Lonar Crater, India and a proposal for the recognition of Streptomyces alkaliterrae sp. nov.</title>
        <authorList>
            <person name="Golinska P."/>
        </authorList>
    </citation>
    <scope>NUCLEOTIDE SEQUENCE [LARGE SCALE GENOMIC DNA]</scope>
    <source>
        <strain evidence="5">OF8</strain>
    </source>
</reference>
<feature type="compositionally biased region" description="Low complexity" evidence="1">
    <location>
        <begin position="159"/>
        <end position="172"/>
    </location>
</feature>
<dbReference type="EMBL" id="VJYK02000010">
    <property type="protein sequence ID" value="MQS00704.1"/>
    <property type="molecule type" value="Genomic_DNA"/>
</dbReference>
<evidence type="ECO:0000256" key="1">
    <source>
        <dbReference type="SAM" id="MobiDB-lite"/>
    </source>
</evidence>
<evidence type="ECO:0000313" key="5">
    <source>
        <dbReference type="Proteomes" id="UP000517765"/>
    </source>
</evidence>
<proteinExistence type="predicted"/>